<dbReference type="NCBIfam" id="TIGR02727">
    <property type="entry name" value="MTHFS_bact"/>
    <property type="match status" value="1"/>
</dbReference>
<dbReference type="InterPro" id="IPR037171">
    <property type="entry name" value="NagB/RpiA_transferase-like"/>
</dbReference>
<evidence type="ECO:0000256" key="1">
    <source>
        <dbReference type="ARBA" id="ARBA00010638"/>
    </source>
</evidence>
<evidence type="ECO:0000256" key="3">
    <source>
        <dbReference type="ARBA" id="ARBA00022840"/>
    </source>
</evidence>
<dbReference type="Pfam" id="PF01812">
    <property type="entry name" value="5-FTHF_cyc-lig"/>
    <property type="match status" value="1"/>
</dbReference>
<keyword evidence="6" id="KW-0436">Ligase</keyword>
<keyword evidence="3 4" id="KW-0067">ATP-binding</keyword>
<proteinExistence type="inferred from homology"/>
<keyword evidence="7" id="KW-1185">Reference proteome</keyword>
<dbReference type="InterPro" id="IPR002698">
    <property type="entry name" value="FTHF_cligase"/>
</dbReference>
<feature type="compositionally biased region" description="Basic residues" evidence="5">
    <location>
        <begin position="9"/>
        <end position="18"/>
    </location>
</feature>
<dbReference type="SUPFAM" id="SSF100950">
    <property type="entry name" value="NagB/RpiA/CoA transferase-like"/>
    <property type="match status" value="1"/>
</dbReference>
<protein>
    <recommendedName>
        <fullName evidence="4">5-formyltetrahydrofolate cyclo-ligase</fullName>
        <ecNumber evidence="4">6.3.3.2</ecNumber>
    </recommendedName>
</protein>
<keyword evidence="2 4" id="KW-0547">Nucleotide-binding</keyword>
<reference evidence="6 7" key="1">
    <citation type="submission" date="2022-05" db="EMBL/GenBank/DDBJ databases">
        <title>Genome Sequencing of Bee-Associated Microbes.</title>
        <authorList>
            <person name="Dunlap C."/>
        </authorList>
    </citation>
    <scope>NUCLEOTIDE SEQUENCE [LARGE SCALE GENOMIC DNA]</scope>
    <source>
        <strain evidence="6 7">NRRL NRS-1438</strain>
    </source>
</reference>
<dbReference type="Gene3D" id="3.40.50.10420">
    <property type="entry name" value="NagB/RpiA/CoA transferase-like"/>
    <property type="match status" value="1"/>
</dbReference>
<keyword evidence="4" id="KW-0479">Metal-binding</keyword>
<evidence type="ECO:0000256" key="2">
    <source>
        <dbReference type="ARBA" id="ARBA00022741"/>
    </source>
</evidence>
<comment type="caution">
    <text evidence="6">The sequence shown here is derived from an EMBL/GenBank/DDBJ whole genome shotgun (WGS) entry which is preliminary data.</text>
</comment>
<evidence type="ECO:0000313" key="7">
    <source>
        <dbReference type="Proteomes" id="UP001207626"/>
    </source>
</evidence>
<evidence type="ECO:0000256" key="4">
    <source>
        <dbReference type="RuleBase" id="RU361279"/>
    </source>
</evidence>
<comment type="catalytic activity">
    <reaction evidence="4">
        <text>(6S)-5-formyl-5,6,7,8-tetrahydrofolate + ATP = (6R)-5,10-methenyltetrahydrofolate + ADP + phosphate</text>
        <dbReference type="Rhea" id="RHEA:10488"/>
        <dbReference type="ChEBI" id="CHEBI:30616"/>
        <dbReference type="ChEBI" id="CHEBI:43474"/>
        <dbReference type="ChEBI" id="CHEBI:57455"/>
        <dbReference type="ChEBI" id="CHEBI:57457"/>
        <dbReference type="ChEBI" id="CHEBI:456216"/>
        <dbReference type="EC" id="6.3.3.2"/>
    </reaction>
</comment>
<organism evidence="6 7">
    <name type="scientific">Paenibacillus apiarius</name>
    <dbReference type="NCBI Taxonomy" id="46240"/>
    <lineage>
        <taxon>Bacteria</taxon>
        <taxon>Bacillati</taxon>
        <taxon>Bacillota</taxon>
        <taxon>Bacilli</taxon>
        <taxon>Bacillales</taxon>
        <taxon>Paenibacillaceae</taxon>
        <taxon>Paenibacillus</taxon>
    </lineage>
</organism>
<feature type="region of interest" description="Disordered" evidence="5">
    <location>
        <begin position="1"/>
        <end position="23"/>
    </location>
</feature>
<dbReference type="PANTHER" id="PTHR23407">
    <property type="entry name" value="ATPASE INHIBITOR/5-FORMYLTETRAHYDROFOLATE CYCLO-LIGASE"/>
    <property type="match status" value="1"/>
</dbReference>
<dbReference type="RefSeq" id="WP_087435779.1">
    <property type="nucleotide sequence ID" value="NZ_JAMDLV010000019.1"/>
</dbReference>
<dbReference type="GO" id="GO:0030272">
    <property type="term" value="F:5-formyltetrahydrofolate cyclo-ligase activity"/>
    <property type="evidence" value="ECO:0007669"/>
    <property type="project" value="UniProtKB-EC"/>
</dbReference>
<dbReference type="InterPro" id="IPR024185">
    <property type="entry name" value="FTHF_cligase-like_sf"/>
</dbReference>
<gene>
    <name evidence="6" type="ORF">M5X09_15735</name>
</gene>
<dbReference type="PIRSF" id="PIRSF006806">
    <property type="entry name" value="FTHF_cligase"/>
    <property type="match status" value="1"/>
</dbReference>
<accession>A0ABT4DYQ7</accession>
<keyword evidence="4" id="KW-0460">Magnesium</keyword>
<name>A0ABT4DYQ7_9BACL</name>
<dbReference type="EMBL" id="JAMDLW010000020">
    <property type="protein sequence ID" value="MCY9521101.1"/>
    <property type="molecule type" value="Genomic_DNA"/>
</dbReference>
<dbReference type="Proteomes" id="UP001207626">
    <property type="component" value="Unassembled WGS sequence"/>
</dbReference>
<dbReference type="EC" id="6.3.3.2" evidence="4"/>
<comment type="cofactor">
    <cofactor evidence="4">
        <name>Mg(2+)</name>
        <dbReference type="ChEBI" id="CHEBI:18420"/>
    </cofactor>
</comment>
<evidence type="ECO:0000313" key="6">
    <source>
        <dbReference type="EMBL" id="MCY9521101.1"/>
    </source>
</evidence>
<evidence type="ECO:0000256" key="5">
    <source>
        <dbReference type="SAM" id="MobiDB-lite"/>
    </source>
</evidence>
<sequence>MTAAEQKRQMRQRFKQRRRDVTNEQYRSGSLAACRRAAAHVAELREQLGRPLRIFAYLPFGKELDIKALLAACRAAGDDIYIPRTEAADHSMTLHRWDERTRYTTGCFGLQEPVPETEQLAAADWPLLDVIVVPGIAFDRQGGRMGLGAGYYDRFWERLIAASRLTLVPGGEGKPASDIPLPVRISCVYAWQVIERVPMEPHDMTVERLFTEDGVIFCAESRNLRKEHEHGSIDSF</sequence>
<dbReference type="PANTHER" id="PTHR23407:SF1">
    <property type="entry name" value="5-FORMYLTETRAHYDROFOLATE CYCLO-LIGASE"/>
    <property type="match status" value="1"/>
</dbReference>
<comment type="similarity">
    <text evidence="1 4">Belongs to the 5-formyltetrahydrofolate cyclo-ligase family.</text>
</comment>